<keyword evidence="2" id="KW-1185">Reference proteome</keyword>
<evidence type="ECO:0000313" key="1">
    <source>
        <dbReference type="EMBL" id="CAH1987209.1"/>
    </source>
</evidence>
<dbReference type="PANTHER" id="PTHR45913">
    <property type="entry name" value="EPM2A-INTERACTING PROTEIN 1"/>
    <property type="match status" value="1"/>
</dbReference>
<dbReference type="AlphaFoldDB" id="A0A9P0L2I4"/>
<name>A0A9P0L2I4_ACAOB</name>
<reference evidence="1" key="1">
    <citation type="submission" date="2022-03" db="EMBL/GenBank/DDBJ databases">
        <authorList>
            <person name="Sayadi A."/>
        </authorList>
    </citation>
    <scope>NUCLEOTIDE SEQUENCE</scope>
</reference>
<accession>A0A9P0L2I4</accession>
<dbReference type="OrthoDB" id="10067200at2759"/>
<gene>
    <name evidence="1" type="ORF">ACAOBT_LOCUS17726</name>
</gene>
<sequence length="151" mass="16788">MKPNKLKGFINDKALLASYKASYEIGRCKKLHTIGEELILPAVIETVKTVSGDDLAKKLESIPLSNETVARRIGDIAEDVWRQLLGNLRDKLFLIHLDEASDSNKDAHLIAYVRFRDGISGVGDPPIELKATDLALFAILNDYIIEANMKI</sequence>
<evidence type="ECO:0000313" key="2">
    <source>
        <dbReference type="Proteomes" id="UP001152888"/>
    </source>
</evidence>
<protein>
    <submittedName>
        <fullName evidence="1">Uncharacterized protein</fullName>
    </submittedName>
</protein>
<dbReference type="Proteomes" id="UP001152888">
    <property type="component" value="Unassembled WGS sequence"/>
</dbReference>
<proteinExistence type="predicted"/>
<organism evidence="1 2">
    <name type="scientific">Acanthoscelides obtectus</name>
    <name type="common">Bean weevil</name>
    <name type="synonym">Bruchus obtectus</name>
    <dbReference type="NCBI Taxonomy" id="200917"/>
    <lineage>
        <taxon>Eukaryota</taxon>
        <taxon>Metazoa</taxon>
        <taxon>Ecdysozoa</taxon>
        <taxon>Arthropoda</taxon>
        <taxon>Hexapoda</taxon>
        <taxon>Insecta</taxon>
        <taxon>Pterygota</taxon>
        <taxon>Neoptera</taxon>
        <taxon>Endopterygota</taxon>
        <taxon>Coleoptera</taxon>
        <taxon>Polyphaga</taxon>
        <taxon>Cucujiformia</taxon>
        <taxon>Chrysomeloidea</taxon>
        <taxon>Chrysomelidae</taxon>
        <taxon>Bruchinae</taxon>
        <taxon>Bruchini</taxon>
        <taxon>Acanthoscelides</taxon>
    </lineage>
</organism>
<dbReference type="EMBL" id="CAKOFQ010007012">
    <property type="protein sequence ID" value="CAH1987209.1"/>
    <property type="molecule type" value="Genomic_DNA"/>
</dbReference>
<comment type="caution">
    <text evidence="1">The sequence shown here is derived from an EMBL/GenBank/DDBJ whole genome shotgun (WGS) entry which is preliminary data.</text>
</comment>
<dbReference type="PANTHER" id="PTHR45913:SF19">
    <property type="entry name" value="LOW QUALITY PROTEIN: ZINC FINGER BED DOMAIN-CONTAINING PROTEIN 5-LIKE"/>
    <property type="match status" value="1"/>
</dbReference>